<feature type="domain" description="NID" evidence="2">
    <location>
        <begin position="162"/>
        <end position="250"/>
    </location>
</feature>
<dbReference type="Pfam" id="PF07292">
    <property type="entry name" value="NID"/>
    <property type="match status" value="2"/>
</dbReference>
<sequence length="371" mass="42014">MSSSEEDFSLVLEPSEETLDGLKALIKNEKEKFDQLTQEQDELQTSLAETQGLTKQFRERTVSLQQDLEEDEERARAQAVQDQEQLSLLQQEEVELKQELERVLMELREEDTTAERLRQQADVFSGAPERPLVFRGQTAKDQDRPRFSMEPLIEYPLEGGSALITFEDVAVAQQVLTKRRHTVNLSEEFHMTVEARAVPLTLPTSVQLAAEVCPRRILVSDLPQMDRQTLEDKLDIHFSKSRHGGGEVESCSVLPESGHAVISFLQDDVAKGLTDAEYHDVKLTEGTHRVRATPFVNGRITELETRTKLCQRTVRLVGIPDLADMETMQDLLEIHFQKRASGGGEIEAVLYCPEGRTRTALFQTPRKDASE</sequence>
<reference evidence="3" key="2">
    <citation type="submission" date="2025-09" db="UniProtKB">
        <authorList>
            <consortium name="Ensembl"/>
        </authorList>
    </citation>
    <scope>IDENTIFICATION</scope>
</reference>
<protein>
    <submittedName>
        <fullName evidence="3">Interferon-induced protein 35</fullName>
    </submittedName>
</protein>
<evidence type="ECO:0000313" key="3">
    <source>
        <dbReference type="Ensembl" id="ENSNMLP00000013262.1"/>
    </source>
</evidence>
<dbReference type="InterPro" id="IPR009909">
    <property type="entry name" value="Nmi/IFP35_dom"/>
</dbReference>
<evidence type="ECO:0000256" key="1">
    <source>
        <dbReference type="SAM" id="Coils"/>
    </source>
</evidence>
<dbReference type="PANTHER" id="PTHR15225:SF1">
    <property type="entry name" value="INTERFERON-INDUCED 35 KDA PROTEIN"/>
    <property type="match status" value="1"/>
</dbReference>
<proteinExistence type="predicted"/>
<keyword evidence="4" id="KW-1185">Reference proteome</keyword>
<dbReference type="PANTHER" id="PTHR15225">
    <property type="entry name" value="INTERFERON-INDUCED PROTEIN 35/NMI N-MYC/STAT INTERACTING PROTEIN"/>
    <property type="match status" value="1"/>
</dbReference>
<evidence type="ECO:0000313" key="4">
    <source>
        <dbReference type="Proteomes" id="UP000694523"/>
    </source>
</evidence>
<feature type="domain" description="NID" evidence="2">
    <location>
        <begin position="260"/>
        <end position="348"/>
    </location>
</feature>
<feature type="coiled-coil region" evidence="1">
    <location>
        <begin position="19"/>
        <end position="120"/>
    </location>
</feature>
<dbReference type="Ensembl" id="ENSNMLT00000014926.1">
    <property type="protein sequence ID" value="ENSNMLP00000013262.1"/>
    <property type="gene ID" value="ENSNMLG00000008898.1"/>
</dbReference>
<dbReference type="Proteomes" id="UP000694523">
    <property type="component" value="Unplaced"/>
</dbReference>
<reference evidence="3" key="1">
    <citation type="submission" date="2025-08" db="UniProtKB">
        <authorList>
            <consortium name="Ensembl"/>
        </authorList>
    </citation>
    <scope>IDENTIFICATION</scope>
</reference>
<dbReference type="Gene3D" id="3.30.70.330">
    <property type="match status" value="1"/>
</dbReference>
<dbReference type="InterPro" id="IPR012677">
    <property type="entry name" value="Nucleotide-bd_a/b_plait_sf"/>
</dbReference>
<dbReference type="AlphaFoldDB" id="A0A8C6WK53"/>
<dbReference type="GO" id="GO:0005634">
    <property type="term" value="C:nucleus"/>
    <property type="evidence" value="ECO:0007669"/>
    <property type="project" value="TreeGrafter"/>
</dbReference>
<accession>A0A8C6WK53</accession>
<name>A0A8C6WK53_9GOBI</name>
<keyword evidence="1" id="KW-0175">Coiled coil</keyword>
<organism evidence="3 4">
    <name type="scientific">Neogobius melanostomus</name>
    <name type="common">round goby</name>
    <dbReference type="NCBI Taxonomy" id="47308"/>
    <lineage>
        <taxon>Eukaryota</taxon>
        <taxon>Metazoa</taxon>
        <taxon>Chordata</taxon>
        <taxon>Craniata</taxon>
        <taxon>Vertebrata</taxon>
        <taxon>Euteleostomi</taxon>
        <taxon>Actinopterygii</taxon>
        <taxon>Neopterygii</taxon>
        <taxon>Teleostei</taxon>
        <taxon>Neoteleostei</taxon>
        <taxon>Acanthomorphata</taxon>
        <taxon>Gobiaria</taxon>
        <taxon>Gobiiformes</taxon>
        <taxon>Gobioidei</taxon>
        <taxon>Gobiidae</taxon>
        <taxon>Benthophilinae</taxon>
        <taxon>Neogobiini</taxon>
        <taxon>Neogobius</taxon>
    </lineage>
</organism>
<evidence type="ECO:0000259" key="2">
    <source>
        <dbReference type="Pfam" id="PF07292"/>
    </source>
</evidence>